<feature type="transmembrane region" description="Helical" evidence="7">
    <location>
        <begin position="162"/>
        <end position="181"/>
    </location>
</feature>
<dbReference type="SUPFAM" id="SSF103473">
    <property type="entry name" value="MFS general substrate transporter"/>
    <property type="match status" value="1"/>
</dbReference>
<evidence type="ECO:0000256" key="6">
    <source>
        <dbReference type="ARBA" id="ARBA00023136"/>
    </source>
</evidence>
<keyword evidence="4 7" id="KW-0812">Transmembrane</keyword>
<evidence type="ECO:0000256" key="1">
    <source>
        <dbReference type="ARBA" id="ARBA00004127"/>
    </source>
</evidence>
<evidence type="ECO:0000256" key="3">
    <source>
        <dbReference type="ARBA" id="ARBA00022448"/>
    </source>
</evidence>
<dbReference type="Pfam" id="PF07690">
    <property type="entry name" value="MFS_1"/>
    <property type="match status" value="1"/>
</dbReference>
<dbReference type="InterPro" id="IPR036259">
    <property type="entry name" value="MFS_trans_sf"/>
</dbReference>
<feature type="transmembrane region" description="Helical" evidence="7">
    <location>
        <begin position="55"/>
        <end position="78"/>
    </location>
</feature>
<feature type="transmembrane region" description="Helical" evidence="7">
    <location>
        <begin position="98"/>
        <end position="123"/>
    </location>
</feature>
<evidence type="ECO:0000313" key="9">
    <source>
        <dbReference type="EMBL" id="PXA04472.1"/>
    </source>
</evidence>
<feature type="transmembrane region" description="Helical" evidence="7">
    <location>
        <begin position="469"/>
        <end position="487"/>
    </location>
</feature>
<feature type="transmembrane region" description="Helical" evidence="7">
    <location>
        <begin position="28"/>
        <end position="48"/>
    </location>
</feature>
<dbReference type="OrthoDB" id="9783757at2"/>
<dbReference type="CDD" id="cd06174">
    <property type="entry name" value="MFS"/>
    <property type="match status" value="1"/>
</dbReference>
<dbReference type="Gene3D" id="1.20.1250.20">
    <property type="entry name" value="MFS general substrate transporter like domains"/>
    <property type="match status" value="2"/>
</dbReference>
<comment type="caution">
    <text evidence="9">The sequence shown here is derived from an EMBL/GenBank/DDBJ whole genome shotgun (WGS) entry which is preliminary data.</text>
</comment>
<dbReference type="PROSITE" id="PS50850">
    <property type="entry name" value="MFS"/>
    <property type="match status" value="1"/>
</dbReference>
<evidence type="ECO:0000256" key="4">
    <source>
        <dbReference type="ARBA" id="ARBA00022692"/>
    </source>
</evidence>
<accession>A0A317ZHL7</accession>
<name>A0A317ZHL7_9BACT</name>
<proteinExistence type="inferred from homology"/>
<evidence type="ECO:0000313" key="10">
    <source>
        <dbReference type="Proteomes" id="UP000247099"/>
    </source>
</evidence>
<dbReference type="Proteomes" id="UP000247099">
    <property type="component" value="Unassembled WGS sequence"/>
</dbReference>
<comment type="similarity">
    <text evidence="2">Belongs to the major facilitator superfamily.</text>
</comment>
<dbReference type="InterPro" id="IPR011701">
    <property type="entry name" value="MFS"/>
</dbReference>
<dbReference type="InterPro" id="IPR051788">
    <property type="entry name" value="MFS_Transporter"/>
</dbReference>
<dbReference type="GO" id="GO:0012505">
    <property type="term" value="C:endomembrane system"/>
    <property type="evidence" value="ECO:0007669"/>
    <property type="project" value="UniProtKB-SubCell"/>
</dbReference>
<dbReference type="AlphaFoldDB" id="A0A317ZHL7"/>
<evidence type="ECO:0000259" key="8">
    <source>
        <dbReference type="PROSITE" id="PS50850"/>
    </source>
</evidence>
<dbReference type="GO" id="GO:0022857">
    <property type="term" value="F:transmembrane transporter activity"/>
    <property type="evidence" value="ECO:0007669"/>
    <property type="project" value="InterPro"/>
</dbReference>
<feature type="transmembrane region" description="Helical" evidence="7">
    <location>
        <begin position="286"/>
        <end position="305"/>
    </location>
</feature>
<feature type="transmembrane region" description="Helical" evidence="7">
    <location>
        <begin position="252"/>
        <end position="274"/>
    </location>
</feature>
<feature type="transmembrane region" description="Helical" evidence="7">
    <location>
        <begin position="135"/>
        <end position="156"/>
    </location>
</feature>
<keyword evidence="5 7" id="KW-1133">Transmembrane helix</keyword>
<gene>
    <name evidence="9" type="ORF">DDZ13_07170</name>
</gene>
<organism evidence="9 10">
    <name type="scientific">Coraliomargarita sinensis</name>
    <dbReference type="NCBI Taxonomy" id="2174842"/>
    <lineage>
        <taxon>Bacteria</taxon>
        <taxon>Pseudomonadati</taxon>
        <taxon>Verrucomicrobiota</taxon>
        <taxon>Opitutia</taxon>
        <taxon>Puniceicoccales</taxon>
        <taxon>Coraliomargaritaceae</taxon>
        <taxon>Coraliomargarita</taxon>
    </lineage>
</organism>
<feature type="transmembrane region" description="Helical" evidence="7">
    <location>
        <begin position="202"/>
        <end position="222"/>
    </location>
</feature>
<evidence type="ECO:0000256" key="7">
    <source>
        <dbReference type="SAM" id="Phobius"/>
    </source>
</evidence>
<feature type="domain" description="Major facilitator superfamily (MFS) profile" evidence="8">
    <location>
        <begin position="1"/>
        <end position="491"/>
    </location>
</feature>
<keyword evidence="10" id="KW-1185">Reference proteome</keyword>
<dbReference type="GO" id="GO:0016020">
    <property type="term" value="C:membrane"/>
    <property type="evidence" value="ECO:0007669"/>
    <property type="project" value="TreeGrafter"/>
</dbReference>
<comment type="subcellular location">
    <subcellularLocation>
        <location evidence="1">Endomembrane system</location>
        <topology evidence="1">Multi-pass membrane protein</topology>
    </subcellularLocation>
</comment>
<dbReference type="EMBL" id="QHJQ01000004">
    <property type="protein sequence ID" value="PXA04472.1"/>
    <property type="molecule type" value="Genomic_DNA"/>
</dbReference>
<dbReference type="InParanoid" id="A0A317ZHL7"/>
<dbReference type="PANTHER" id="PTHR23514:SF3">
    <property type="entry name" value="BYPASS OF STOP CODON PROTEIN 6"/>
    <property type="match status" value="1"/>
</dbReference>
<evidence type="ECO:0000256" key="5">
    <source>
        <dbReference type="ARBA" id="ARBA00022989"/>
    </source>
</evidence>
<sequence length="511" mass="54835">MAFIMRADLINSGIWANEFGLDKVQSGVLFGAGIWPFAISIILFSLIIDRVGYKFAMLFSFGCYTVFGALALIAYGLVDGASPENLEAARSSAWNYLYWGSVVLGLGNGTVEAFINPVVATLFKDEKSKWLNILHAGWPAGLVFGGILFIVLGSAIEADWRVLIAFMFAPALVYLVMLLKAKFPVNERVAAGSSYKEMLGELGVVGALVAFTLIFFQLGQVIPNWPGWLTWVLIIVSVGGFGAYCRKLGDPLLICLVIIMMPLAITELGTDGAISGLMAGPLQEMGWSPTLVLIYTSAIMMVLRFNAGPVIQKMTPLGLLMACSAVAIIGLYLLSFAHGLIFIFAAATIYGVAKSYFWPTMLGTVAEQTPKGGALTLNAIAGIGMLCVGIIGSPIIGYFQESSANKAISEEMPEVHDAIVEEKDFELGGYSIAKYTAVSQLGVSALPEEQSAQATVIQEKANQSSLAKITIFPAFMLLSYIALFLYFKSKGGYKPKVLGSAKPDPNEETAF</sequence>
<feature type="transmembrane region" description="Helical" evidence="7">
    <location>
        <begin position="379"/>
        <end position="399"/>
    </location>
</feature>
<dbReference type="InterPro" id="IPR020846">
    <property type="entry name" value="MFS_dom"/>
</dbReference>
<dbReference type="PANTHER" id="PTHR23514">
    <property type="entry name" value="BYPASS OF STOP CODON PROTEIN 6"/>
    <property type="match status" value="1"/>
</dbReference>
<keyword evidence="6 7" id="KW-0472">Membrane</keyword>
<protein>
    <submittedName>
        <fullName evidence="9">MFS transporter</fullName>
    </submittedName>
</protein>
<feature type="transmembrane region" description="Helical" evidence="7">
    <location>
        <begin position="228"/>
        <end position="245"/>
    </location>
</feature>
<reference evidence="9 10" key="1">
    <citation type="submission" date="2018-05" db="EMBL/GenBank/DDBJ databases">
        <title>Coraliomargarita sinensis sp. nov., isolated from a marine solar saltern.</title>
        <authorList>
            <person name="Zhou L.Y."/>
        </authorList>
    </citation>
    <scope>NUCLEOTIDE SEQUENCE [LARGE SCALE GENOMIC DNA]</scope>
    <source>
        <strain evidence="9 10">WN38</strain>
    </source>
</reference>
<keyword evidence="3" id="KW-0813">Transport</keyword>
<evidence type="ECO:0000256" key="2">
    <source>
        <dbReference type="ARBA" id="ARBA00008335"/>
    </source>
</evidence>